<dbReference type="OrthoDB" id="126596at2759"/>
<proteinExistence type="predicted"/>
<dbReference type="Gene3D" id="1.25.40.20">
    <property type="entry name" value="Ankyrin repeat-containing domain"/>
    <property type="match status" value="1"/>
</dbReference>
<evidence type="ECO:0000313" key="1">
    <source>
        <dbReference type="EMBL" id="OWY92057.1"/>
    </source>
</evidence>
<organism evidence="1 2">
    <name type="scientific">Phytophthora megakarya</name>
    <dbReference type="NCBI Taxonomy" id="4795"/>
    <lineage>
        <taxon>Eukaryota</taxon>
        <taxon>Sar</taxon>
        <taxon>Stramenopiles</taxon>
        <taxon>Oomycota</taxon>
        <taxon>Peronosporomycetes</taxon>
        <taxon>Peronosporales</taxon>
        <taxon>Peronosporaceae</taxon>
        <taxon>Phytophthora</taxon>
    </lineage>
</organism>
<gene>
    <name evidence="1" type="ORF">PHMEG_00039089</name>
</gene>
<dbReference type="PANTHER" id="PTHR46586">
    <property type="entry name" value="ANKYRIN REPEAT-CONTAINING PROTEIN"/>
    <property type="match status" value="1"/>
</dbReference>
<sequence>MCCFGFTPRWFIEKQFVMLDWLHKNRSEGCTSAAMDGAAANGNLEMMKWLHENSTAGCTNKSTKAAARLGRLDILEWLHQHSLSHITVKTMNVAAANKQFKAGGHLRVVQWIFHIIWYSWPLCSVNETLVLAMREATVSEHFELMLFLEHHLNNYTCSTLRKMRFQWFRHDVIQDWFFEKYTPSRNETNE</sequence>
<dbReference type="AlphaFoldDB" id="A0A225UFR8"/>
<reference evidence="2" key="1">
    <citation type="submission" date="2017-03" db="EMBL/GenBank/DDBJ databases">
        <title>Phytopthora megakarya and P. palmivora, two closely related causual agents of cacao black pod achieved similar genome size and gene model numbers by different mechanisms.</title>
        <authorList>
            <person name="Ali S."/>
            <person name="Shao J."/>
            <person name="Larry D.J."/>
            <person name="Kronmiller B."/>
            <person name="Shen D."/>
            <person name="Strem M.D."/>
            <person name="Melnick R.L."/>
            <person name="Guiltinan M.J."/>
            <person name="Tyler B.M."/>
            <person name="Meinhardt L.W."/>
            <person name="Bailey B.A."/>
        </authorList>
    </citation>
    <scope>NUCLEOTIDE SEQUENCE [LARGE SCALE GENOMIC DNA]</scope>
    <source>
        <strain evidence="2">zdho120</strain>
    </source>
</reference>
<dbReference type="Proteomes" id="UP000198211">
    <property type="component" value="Unassembled WGS sequence"/>
</dbReference>
<keyword evidence="2" id="KW-1185">Reference proteome</keyword>
<protein>
    <submittedName>
        <fullName evidence="1">Uncharacterized protein</fullName>
    </submittedName>
</protein>
<accession>A0A225UFR8</accession>
<name>A0A225UFR8_9STRA</name>
<dbReference type="EMBL" id="NBNE01018889">
    <property type="protein sequence ID" value="OWY92057.1"/>
    <property type="molecule type" value="Genomic_DNA"/>
</dbReference>
<dbReference type="InterPro" id="IPR036770">
    <property type="entry name" value="Ankyrin_rpt-contain_sf"/>
</dbReference>
<comment type="caution">
    <text evidence="1">The sequence shown here is derived from an EMBL/GenBank/DDBJ whole genome shotgun (WGS) entry which is preliminary data.</text>
</comment>
<dbReference type="InterPro" id="IPR052050">
    <property type="entry name" value="SecEffector_AnkRepeat"/>
</dbReference>
<evidence type="ECO:0000313" key="2">
    <source>
        <dbReference type="Proteomes" id="UP000198211"/>
    </source>
</evidence>
<dbReference type="STRING" id="4795.A0A225UFR8"/>
<dbReference type="SUPFAM" id="SSF140860">
    <property type="entry name" value="Pseudo ankyrin repeat-like"/>
    <property type="match status" value="1"/>
</dbReference>
<dbReference type="PANTHER" id="PTHR46586:SF3">
    <property type="entry name" value="ANKYRIN REPEAT-CONTAINING PROTEIN"/>
    <property type="match status" value="1"/>
</dbReference>